<dbReference type="AlphaFoldDB" id="A0A1T5BSY4"/>
<dbReference type="Proteomes" id="UP000190852">
    <property type="component" value="Unassembled WGS sequence"/>
</dbReference>
<evidence type="ECO:0000313" key="1">
    <source>
        <dbReference type="EMBL" id="SKB50063.1"/>
    </source>
</evidence>
<protein>
    <submittedName>
        <fullName evidence="1">Uncharacterized protein</fullName>
    </submittedName>
</protein>
<accession>A0A1T5BSY4</accession>
<sequence>MRIFHFLLSNLLTVLCRWFLSCSGNGFRVLKRSLIQKYSLYINIGLVIRLVSDPLKTRINPEKRYVNRLVAIQGLKE</sequence>
<proteinExistence type="predicted"/>
<gene>
    <name evidence="1" type="ORF">SAMN05660349_01469</name>
</gene>
<name>A0A1T5BSY4_9BACT</name>
<reference evidence="2" key="1">
    <citation type="submission" date="2017-02" db="EMBL/GenBank/DDBJ databases">
        <authorList>
            <person name="Varghese N."/>
            <person name="Submissions S."/>
        </authorList>
    </citation>
    <scope>NUCLEOTIDE SEQUENCE [LARGE SCALE GENOMIC DNA]</scope>
    <source>
        <strain evidence="2">DSM 24967</strain>
    </source>
</reference>
<evidence type="ECO:0000313" key="2">
    <source>
        <dbReference type="Proteomes" id="UP000190852"/>
    </source>
</evidence>
<keyword evidence="2" id="KW-1185">Reference proteome</keyword>
<organism evidence="1 2">
    <name type="scientific">Parabacteroides chartae</name>
    <dbReference type="NCBI Taxonomy" id="1037355"/>
    <lineage>
        <taxon>Bacteria</taxon>
        <taxon>Pseudomonadati</taxon>
        <taxon>Bacteroidota</taxon>
        <taxon>Bacteroidia</taxon>
        <taxon>Bacteroidales</taxon>
        <taxon>Tannerellaceae</taxon>
        <taxon>Parabacteroides</taxon>
    </lineage>
</organism>
<dbReference type="EMBL" id="FUYQ01000008">
    <property type="protein sequence ID" value="SKB50063.1"/>
    <property type="molecule type" value="Genomic_DNA"/>
</dbReference>